<accession>A0A7M4G1Z2</accession>
<dbReference type="PANTHER" id="PTHR23162">
    <property type="entry name" value="OUTER DENSE FIBER OF SPERM TAILS 2"/>
    <property type="match status" value="1"/>
</dbReference>
<dbReference type="SUPFAM" id="SSF57997">
    <property type="entry name" value="Tropomyosin"/>
    <property type="match status" value="1"/>
</dbReference>
<feature type="coiled-coil region" evidence="8">
    <location>
        <begin position="226"/>
        <end position="260"/>
    </location>
</feature>
<evidence type="ECO:0000256" key="7">
    <source>
        <dbReference type="ARBA" id="ARBA00023273"/>
    </source>
</evidence>
<evidence type="ECO:0000313" key="11">
    <source>
        <dbReference type="Proteomes" id="UP000594220"/>
    </source>
</evidence>
<evidence type="ECO:0000256" key="2">
    <source>
        <dbReference type="ARBA" id="ARBA00004138"/>
    </source>
</evidence>
<dbReference type="OMA" id="YKHQMLA"/>
<keyword evidence="7" id="KW-0966">Cell projection</keyword>
<feature type="region of interest" description="Disordered" evidence="9">
    <location>
        <begin position="1"/>
        <end position="31"/>
    </location>
</feature>
<dbReference type="AlphaFoldDB" id="A0A7M4G1Z2"/>
<sequence>MSAAGGRGAAPPPPPPPPPRPQASVAQGTKHIQAISPVEEAKLYSMIQSYERDFRTKGVNQHEQYFSDLSEETDSSGNQFSVCLEEEPLRQNLSPHARFMDKHQMILKELSLQLESRSQENCLPQNLSEHDMRRLTEEALMQKATLQEKLLEAEMAVSSTEMFLPTFKETVLGITNACNLSTSDVIKISKQEDLLLKELEAFRYAKELLLHLLQTTDHKEVSSERIDILMQKLVETETEIDALKKEMLERERHIQELSSQLQLEKANARKADHLSKSVEAVQGHLQYQIKRKEMENSQLQTKIQSLEKKITEWKFQIGEHKHQILALKKTSEQKKNALKKATRVQKQRAERSEAAVENVASKIKEREVKLSEILSASSVWKNYHEKAVEEKMVLEIKTETLKKQITNLSEELENIEDRRRISNKEILGKLNSVNSETENIHLENARLKASLAVLENNTVSAEAELLVLQEKAKQQENLVEQYGTQVQKLQMEAEGLKTRYKTALNENKITEAKYLQIDKTPAPFHRVELSSSQMEDSNSSLRGHSLQEENLNIQKKYEDLKRQLEKMELQNEVLAHQLANQEKSLQHNELQLKEKFTEYGALTRQLEAALEEGRKMVSEEMEKMSSKEQTLQTKILDLETELRERQEEHKQLVCKVNHSQKHHEVCLKELGHRLQKSENHNQSIQNYIKFLKSSYITMFG</sequence>
<evidence type="ECO:0000256" key="6">
    <source>
        <dbReference type="ARBA" id="ARBA00023212"/>
    </source>
</evidence>
<evidence type="ECO:0000256" key="9">
    <source>
        <dbReference type="SAM" id="MobiDB-lite"/>
    </source>
</evidence>
<dbReference type="GO" id="GO:0034451">
    <property type="term" value="C:centriolar satellite"/>
    <property type="evidence" value="ECO:0007669"/>
    <property type="project" value="Ensembl"/>
</dbReference>
<evidence type="ECO:0000256" key="8">
    <source>
        <dbReference type="SAM" id="Coils"/>
    </source>
</evidence>
<dbReference type="GO" id="GO:0036064">
    <property type="term" value="C:ciliary basal body"/>
    <property type="evidence" value="ECO:0007669"/>
    <property type="project" value="Ensembl"/>
</dbReference>
<reference evidence="10" key="2">
    <citation type="submission" date="2025-09" db="UniProtKB">
        <authorList>
            <consortium name="Ensembl"/>
        </authorList>
    </citation>
    <scope>IDENTIFICATION</scope>
</reference>
<evidence type="ECO:0000256" key="3">
    <source>
        <dbReference type="ARBA" id="ARBA00009316"/>
    </source>
</evidence>
<dbReference type="InterPro" id="IPR026099">
    <property type="entry name" value="Odf2-rel"/>
</dbReference>
<name>A0A7M4G1Z2_CROPO</name>
<comment type="subcellular location">
    <subcellularLocation>
        <location evidence="2">Cell projection</location>
        <location evidence="2">Cilium</location>
    </subcellularLocation>
    <subcellularLocation>
        <location evidence="1">Cytoplasm</location>
        <location evidence="1">Cytoskeleton</location>
        <location evidence="1">Microtubule organizing center</location>
        <location evidence="1">Centrosome</location>
        <location evidence="1">Centriole</location>
    </subcellularLocation>
</comment>
<feature type="coiled-coil region" evidence="8">
    <location>
        <begin position="543"/>
        <end position="584"/>
    </location>
</feature>
<keyword evidence="5 8" id="KW-0175">Coiled coil</keyword>
<feature type="coiled-coil region" evidence="8">
    <location>
        <begin position="621"/>
        <end position="655"/>
    </location>
</feature>
<evidence type="ECO:0000256" key="4">
    <source>
        <dbReference type="ARBA" id="ARBA00022490"/>
    </source>
</evidence>
<reference evidence="10" key="1">
    <citation type="submission" date="2025-08" db="UniProtKB">
        <authorList>
            <consortium name="Ensembl"/>
        </authorList>
    </citation>
    <scope>IDENTIFICATION</scope>
</reference>
<protein>
    <submittedName>
        <fullName evidence="10">Outer dense fiber of sperm tails 2 like</fullName>
    </submittedName>
</protein>
<proteinExistence type="inferred from homology"/>
<keyword evidence="11" id="KW-1185">Reference proteome</keyword>
<dbReference type="GO" id="GO:1902018">
    <property type="term" value="P:negative regulation of cilium assembly"/>
    <property type="evidence" value="ECO:0007669"/>
    <property type="project" value="Ensembl"/>
</dbReference>
<keyword evidence="4" id="KW-0963">Cytoplasm</keyword>
<comment type="similarity">
    <text evidence="3">Belongs to the ODF2 family.</text>
</comment>
<feature type="coiled-coil region" evidence="8">
    <location>
        <begin position="391"/>
        <end position="506"/>
    </location>
</feature>
<feature type="compositionally biased region" description="Pro residues" evidence="9">
    <location>
        <begin position="10"/>
        <end position="21"/>
    </location>
</feature>
<evidence type="ECO:0000313" key="10">
    <source>
        <dbReference type="Ensembl" id="ENSCPRP00005024351.1"/>
    </source>
</evidence>
<evidence type="ECO:0000256" key="5">
    <source>
        <dbReference type="ARBA" id="ARBA00023054"/>
    </source>
</evidence>
<dbReference type="GeneTree" id="ENSGT00530000063497"/>
<keyword evidence="6" id="KW-0206">Cytoskeleton</keyword>
<dbReference type="Ensembl" id="ENSCPRT00005028444.1">
    <property type="protein sequence ID" value="ENSCPRP00005024351.1"/>
    <property type="gene ID" value="ENSCPRG00005016938.1"/>
</dbReference>
<dbReference type="Proteomes" id="UP000594220">
    <property type="component" value="Unplaced"/>
</dbReference>
<feature type="coiled-coil region" evidence="8">
    <location>
        <begin position="289"/>
        <end position="347"/>
    </location>
</feature>
<dbReference type="GO" id="GO:0005814">
    <property type="term" value="C:centriole"/>
    <property type="evidence" value="ECO:0007669"/>
    <property type="project" value="UniProtKB-SubCell"/>
</dbReference>
<evidence type="ECO:0000256" key="1">
    <source>
        <dbReference type="ARBA" id="ARBA00004114"/>
    </source>
</evidence>
<organism evidence="10 11">
    <name type="scientific">Crocodylus porosus</name>
    <name type="common">Saltwater crocodile</name>
    <name type="synonym">Estuarine crocodile</name>
    <dbReference type="NCBI Taxonomy" id="8502"/>
    <lineage>
        <taxon>Eukaryota</taxon>
        <taxon>Metazoa</taxon>
        <taxon>Chordata</taxon>
        <taxon>Craniata</taxon>
        <taxon>Vertebrata</taxon>
        <taxon>Euteleostomi</taxon>
        <taxon>Archelosauria</taxon>
        <taxon>Archosauria</taxon>
        <taxon>Crocodylia</taxon>
        <taxon>Longirostres</taxon>
        <taxon>Crocodylidae</taxon>
        <taxon>Crocodylus</taxon>
    </lineage>
</organism>
<dbReference type="PANTHER" id="PTHR23162:SF7">
    <property type="entry name" value="PROTEIN BCAP"/>
    <property type="match status" value="1"/>
</dbReference>
<gene>
    <name evidence="10" type="primary">ODF2L</name>
</gene>